<dbReference type="Proteomes" id="UP000824890">
    <property type="component" value="Unassembled WGS sequence"/>
</dbReference>
<proteinExistence type="inferred from homology"/>
<dbReference type="SUPFAM" id="SSF51101">
    <property type="entry name" value="Mannose-binding lectins"/>
    <property type="match status" value="3"/>
</dbReference>
<dbReference type="EMBL" id="JAGKQM010000013">
    <property type="protein sequence ID" value="KAH0889959.1"/>
    <property type="molecule type" value="Genomic_DNA"/>
</dbReference>
<comment type="similarity">
    <text evidence="1">Belongs to the jacalin lectin family.</text>
</comment>
<feature type="domain" description="Jacalin-type lectin" evidence="3">
    <location>
        <begin position="226"/>
        <end position="375"/>
    </location>
</feature>
<evidence type="ECO:0000313" key="5">
    <source>
        <dbReference type="Proteomes" id="UP000824890"/>
    </source>
</evidence>
<protein>
    <recommendedName>
        <fullName evidence="3">Jacalin-type lectin domain-containing protein</fullName>
    </recommendedName>
</protein>
<evidence type="ECO:0000259" key="3">
    <source>
        <dbReference type="PROSITE" id="PS51752"/>
    </source>
</evidence>
<reference evidence="4 5" key="1">
    <citation type="submission" date="2021-05" db="EMBL/GenBank/DDBJ databases">
        <title>Genome Assembly of Synthetic Allotetraploid Brassica napus Reveals Homoeologous Exchanges between Subgenomes.</title>
        <authorList>
            <person name="Davis J.T."/>
        </authorList>
    </citation>
    <scope>NUCLEOTIDE SEQUENCE [LARGE SCALE GENOMIC DNA]</scope>
    <source>
        <strain evidence="5">cv. Da-Ae</strain>
        <tissue evidence="4">Seedling</tissue>
    </source>
</reference>
<keyword evidence="5" id="KW-1185">Reference proteome</keyword>
<dbReference type="SMART" id="SM00915">
    <property type="entry name" value="Jacalin"/>
    <property type="match status" value="2"/>
</dbReference>
<accession>A0ABQ8ABR7</accession>
<organism evidence="4 5">
    <name type="scientific">Brassica napus</name>
    <name type="common">Rape</name>
    <dbReference type="NCBI Taxonomy" id="3708"/>
    <lineage>
        <taxon>Eukaryota</taxon>
        <taxon>Viridiplantae</taxon>
        <taxon>Streptophyta</taxon>
        <taxon>Embryophyta</taxon>
        <taxon>Tracheophyta</taxon>
        <taxon>Spermatophyta</taxon>
        <taxon>Magnoliopsida</taxon>
        <taxon>eudicotyledons</taxon>
        <taxon>Gunneridae</taxon>
        <taxon>Pentapetalae</taxon>
        <taxon>rosids</taxon>
        <taxon>malvids</taxon>
        <taxon>Brassicales</taxon>
        <taxon>Brassicaceae</taxon>
        <taxon>Brassiceae</taxon>
        <taxon>Brassica</taxon>
    </lineage>
</organism>
<dbReference type="InterPro" id="IPR036404">
    <property type="entry name" value="Jacalin-like_lectin_dom_sf"/>
</dbReference>
<dbReference type="InterPro" id="IPR001229">
    <property type="entry name" value="Jacalin-like_lectin_dom"/>
</dbReference>
<dbReference type="Gene3D" id="2.100.10.30">
    <property type="entry name" value="Jacalin-like lectin domain"/>
    <property type="match status" value="3"/>
</dbReference>
<sequence>MIRAGSVGRKRTCEPEDWDEKGRTMISHIYVSFDSIIRSIQFGYTEINEGLTLSKQYGPSEGYSFRVVRYHGGIANLIFHTNRGKHGPFANDDNAPPPKIEIDPSIRDRREFGGFFGSYTFGVRYVKNGALVMSKKHGSSNSNSTRIVRLNHASKFVTGISGECSGYGDITQTKGHMKHFALYSSSFVLRLTKREFHSGMHDRSEFAGFFGSCTSSRLYSIGLYLTIASLSSLASSDVIWDEKGHARISYIYVTFTDYGIKSIQFIYFHEGVHVESQKHGYFGGEHTIRVKLENDEYLTALSGDHCDNHITSLTFHTNKGRHGPFCKRYSGYHKSFARKIDVGICDRSEFCGLYGSFSEKKYGGYLTSIGMYISHNRSIIDQVPRTSFGATYDHQFVRVESLDHTTPSGHYQYPNVVVDGFPVEPIRCRKSKLKDRILSKFNKAIQFLINL</sequence>
<comment type="caution">
    <text evidence="4">The sequence shown here is derived from an EMBL/GenBank/DDBJ whole genome shotgun (WGS) entry which is preliminary data.</text>
</comment>
<dbReference type="PANTHER" id="PTHR47293:SF33">
    <property type="entry name" value="JACALIN-TYPE LECTIN DOMAIN-CONTAINING PROTEIN"/>
    <property type="match status" value="1"/>
</dbReference>
<keyword evidence="2" id="KW-0430">Lectin</keyword>
<dbReference type="PANTHER" id="PTHR47293">
    <property type="entry name" value="JACALIN-RELATED LECTIN 3"/>
    <property type="match status" value="1"/>
</dbReference>
<gene>
    <name evidence="4" type="ORF">HID58_052388</name>
</gene>
<name>A0ABQ8ABR7_BRANA</name>
<dbReference type="PROSITE" id="PS51752">
    <property type="entry name" value="JACALIN_LECTIN"/>
    <property type="match status" value="2"/>
</dbReference>
<evidence type="ECO:0000313" key="4">
    <source>
        <dbReference type="EMBL" id="KAH0889959.1"/>
    </source>
</evidence>
<feature type="domain" description="Jacalin-type lectin" evidence="3">
    <location>
        <begin position="1"/>
        <end position="134"/>
    </location>
</feature>
<evidence type="ECO:0000256" key="1">
    <source>
        <dbReference type="ARBA" id="ARBA00006568"/>
    </source>
</evidence>
<dbReference type="Pfam" id="PF01419">
    <property type="entry name" value="Jacalin"/>
    <property type="match status" value="2"/>
</dbReference>
<evidence type="ECO:0000256" key="2">
    <source>
        <dbReference type="ARBA" id="ARBA00022734"/>
    </source>
</evidence>